<dbReference type="Gene3D" id="2.70.98.60">
    <property type="entry name" value="alpha-galactosidase from lactobacil brevis"/>
    <property type="match status" value="1"/>
</dbReference>
<evidence type="ECO:0000256" key="2">
    <source>
        <dbReference type="ARBA" id="ARBA00023295"/>
    </source>
</evidence>
<proteinExistence type="predicted"/>
<sequence length="691" mass="77888">MKSSALVMLLAVGWMSSVAHADTASSFLAEGELASSTRWADEHFGGDVAKLPFSFKLGDESSATVLGRSKPTVSSEKLGDYAVRRTLKWNDAKTGLETQVVAVDYKDYPSVEWTVRFTNVGKEDSPILSEIQAIDLTQAIPLDAKATLHHQKGSTAVPNDFEPYQTALDVGTDKKFASAGGRGTNGDWPYFNVNWGKQGLIVVMGWPGQWNLSMQRNEAGELIVRGGQEAAHFKLHPNESARTPLIVVQAYDGDWIRGQNIWRRWVVAHNLPRPEGKLPPAQMVACSSHQFNEMLNANEENQKQFIDRYLEEKFPLDYWWMDAGWYPNDGTWVTTGTWEVDKNRFPNGLRAITDHGHEKGVKSIVWFEPERVAPNSWLYNERPQWLLTPPPNPGNQAYDERWRLLDLGNKEAREWLTKHVNDLIESQGIDLYRQDFNVDPLMFWRNGEAEDRQGIAENHYIEGYLAYWDGILAAHPNVRIDNCASGGRRMDLESMRRSVPLLRSDFLFEPTGQQAHTYGISLWIPYHGTGTLVGKSAIGLNTGEGVSGYDFRSHIAPSFTACWDLRDKALDYDSLRRLVGEFKKISPLYSSDFYPLTPHSLATNEWIAWQFNNPEKGEAVVQAFRRQDNEEPEKSLKLQGLDPAAQYRIEPLSGGDAWTESGAKLMDQGLNAKLGEKRSAGLYFLTKEQGG</sequence>
<organism evidence="5 6">
    <name type="scientific">Lacipirellula parvula</name>
    <dbReference type="NCBI Taxonomy" id="2650471"/>
    <lineage>
        <taxon>Bacteria</taxon>
        <taxon>Pseudomonadati</taxon>
        <taxon>Planctomycetota</taxon>
        <taxon>Planctomycetia</taxon>
        <taxon>Pirellulales</taxon>
        <taxon>Lacipirellulaceae</taxon>
        <taxon>Lacipirellula</taxon>
    </lineage>
</organism>
<dbReference type="RefSeq" id="WP_152099420.1">
    <property type="nucleotide sequence ID" value="NZ_AP021861.1"/>
</dbReference>
<name>A0A5K7XAZ6_9BACT</name>
<feature type="chain" id="PRO_5024938373" description="Glycosyl hydrolase family 36 C-terminal domain-containing protein" evidence="3">
    <location>
        <begin position="22"/>
        <end position="691"/>
    </location>
</feature>
<evidence type="ECO:0000256" key="1">
    <source>
        <dbReference type="ARBA" id="ARBA00022801"/>
    </source>
</evidence>
<dbReference type="Proteomes" id="UP000326837">
    <property type="component" value="Chromosome"/>
</dbReference>
<evidence type="ECO:0000259" key="4">
    <source>
        <dbReference type="Pfam" id="PF16874"/>
    </source>
</evidence>
<dbReference type="InterPro" id="IPR002252">
    <property type="entry name" value="Glyco_hydro_36"/>
</dbReference>
<keyword evidence="6" id="KW-1185">Reference proteome</keyword>
<dbReference type="Gene3D" id="3.20.20.70">
    <property type="entry name" value="Aldolase class I"/>
    <property type="match status" value="1"/>
</dbReference>
<evidence type="ECO:0000313" key="6">
    <source>
        <dbReference type="Proteomes" id="UP000326837"/>
    </source>
</evidence>
<dbReference type="Pfam" id="PF02065">
    <property type="entry name" value="Melibiase"/>
    <property type="match status" value="1"/>
</dbReference>
<protein>
    <recommendedName>
        <fullName evidence="4">Glycosyl hydrolase family 36 C-terminal domain-containing protein</fullName>
    </recommendedName>
</protein>
<dbReference type="EMBL" id="AP021861">
    <property type="protein sequence ID" value="BBO33698.1"/>
    <property type="molecule type" value="Genomic_DNA"/>
</dbReference>
<keyword evidence="2" id="KW-0326">Glycosidase</keyword>
<dbReference type="InterPro" id="IPR050985">
    <property type="entry name" value="Alpha-glycosidase_related"/>
</dbReference>
<evidence type="ECO:0000313" key="5">
    <source>
        <dbReference type="EMBL" id="BBO33698.1"/>
    </source>
</evidence>
<accession>A0A5K7XAZ6</accession>
<dbReference type="InterPro" id="IPR038417">
    <property type="entry name" value="Alpga-gal_N_sf"/>
</dbReference>
<dbReference type="KEGG" id="lpav:PLANPX_3310"/>
<feature type="signal peptide" evidence="3">
    <location>
        <begin position="1"/>
        <end position="21"/>
    </location>
</feature>
<dbReference type="PRINTS" id="PR00743">
    <property type="entry name" value="GLHYDRLASE36"/>
</dbReference>
<dbReference type="GO" id="GO:0016052">
    <property type="term" value="P:carbohydrate catabolic process"/>
    <property type="evidence" value="ECO:0007669"/>
    <property type="project" value="InterPro"/>
</dbReference>
<dbReference type="PANTHER" id="PTHR43053:SF3">
    <property type="entry name" value="ALPHA-GALACTOSIDASE C-RELATED"/>
    <property type="match status" value="1"/>
</dbReference>
<dbReference type="SUPFAM" id="SSF51445">
    <property type="entry name" value="(Trans)glycosidases"/>
    <property type="match status" value="1"/>
</dbReference>
<gene>
    <name evidence="5" type="ORF">PLANPX_3310</name>
</gene>
<reference evidence="6" key="1">
    <citation type="submission" date="2019-10" db="EMBL/GenBank/DDBJ databases">
        <title>Lacipirellula parvula gen. nov., sp. nov., representing a lineage of planctomycetes widespread in freshwater anoxic habitats, and description of the family Lacipirellulaceae.</title>
        <authorList>
            <person name="Dedysh S.N."/>
            <person name="Kulichevskaya I.S."/>
            <person name="Beletsky A.V."/>
            <person name="Rakitin A.L."/>
            <person name="Mardanov A.V."/>
            <person name="Ivanova A.A."/>
            <person name="Saltykova V.X."/>
            <person name="Rijpstra W.I.C."/>
            <person name="Sinninghe Damste J.S."/>
            <person name="Ravin N.V."/>
        </authorList>
    </citation>
    <scope>NUCLEOTIDE SEQUENCE [LARGE SCALE GENOMIC DNA]</scope>
    <source>
        <strain evidence="6">PX69</strain>
    </source>
</reference>
<dbReference type="PANTHER" id="PTHR43053">
    <property type="entry name" value="GLYCOSIDASE FAMILY 31"/>
    <property type="match status" value="1"/>
</dbReference>
<dbReference type="InterPro" id="IPR013785">
    <property type="entry name" value="Aldolase_TIM"/>
</dbReference>
<dbReference type="CDD" id="cd14791">
    <property type="entry name" value="GH36"/>
    <property type="match status" value="1"/>
</dbReference>
<feature type="domain" description="Glycosyl hydrolase family 36 C-terminal" evidence="4">
    <location>
        <begin position="606"/>
        <end position="683"/>
    </location>
</feature>
<dbReference type="Pfam" id="PF16874">
    <property type="entry name" value="Glyco_hydro_36C"/>
    <property type="match status" value="1"/>
</dbReference>
<keyword evidence="3" id="KW-0732">Signal</keyword>
<dbReference type="GO" id="GO:0004557">
    <property type="term" value="F:alpha-galactosidase activity"/>
    <property type="evidence" value="ECO:0007669"/>
    <property type="project" value="InterPro"/>
</dbReference>
<evidence type="ECO:0000256" key="3">
    <source>
        <dbReference type="SAM" id="SignalP"/>
    </source>
</evidence>
<dbReference type="AlphaFoldDB" id="A0A5K7XAZ6"/>
<dbReference type="InterPro" id="IPR031705">
    <property type="entry name" value="Glyco_hydro_36_C"/>
</dbReference>
<keyword evidence="1" id="KW-0378">Hydrolase</keyword>
<dbReference type="InterPro" id="IPR017853">
    <property type="entry name" value="GH"/>
</dbReference>
<dbReference type="Gene3D" id="2.60.40.1180">
    <property type="entry name" value="Golgi alpha-mannosidase II"/>
    <property type="match status" value="1"/>
</dbReference>
<dbReference type="InterPro" id="IPR013780">
    <property type="entry name" value="Glyco_hydro_b"/>
</dbReference>